<dbReference type="GO" id="GO:0046503">
    <property type="term" value="P:glycerolipid catabolic process"/>
    <property type="evidence" value="ECO:0007669"/>
    <property type="project" value="TreeGrafter"/>
</dbReference>
<dbReference type="Pfam" id="PF00561">
    <property type="entry name" value="Abhydrolase_1"/>
    <property type="match status" value="1"/>
</dbReference>
<dbReference type="NCBIfam" id="TIGR02240">
    <property type="entry name" value="PHA_depoly_arom"/>
    <property type="match status" value="1"/>
</dbReference>
<dbReference type="EMBL" id="SWAD01000018">
    <property type="protein sequence ID" value="TMQ77776.1"/>
    <property type="molecule type" value="Genomic_DNA"/>
</dbReference>
<reference evidence="2 3" key="1">
    <citation type="submission" date="2019-04" db="EMBL/GenBank/DDBJ databases">
        <title>A novel phosphate-accumulating bacterium identified in bioreactor for phosphate removal from wastewater.</title>
        <authorList>
            <person name="Kotlyarov R.Y."/>
            <person name="Beletsky A.V."/>
            <person name="Kallistova A.Y."/>
            <person name="Dorofeev A.G."/>
            <person name="Nikolaev Y.Y."/>
            <person name="Pimenov N.V."/>
            <person name="Ravin N.V."/>
            <person name="Mardanov A.V."/>
        </authorList>
    </citation>
    <scope>NUCLEOTIDE SEQUENCE [LARGE SCALE GENOMIC DNA]</scope>
    <source>
        <strain evidence="2 3">Bin19</strain>
    </source>
</reference>
<dbReference type="GO" id="GO:0004806">
    <property type="term" value="F:triacylglycerol lipase activity"/>
    <property type="evidence" value="ECO:0007669"/>
    <property type="project" value="TreeGrafter"/>
</dbReference>
<evidence type="ECO:0000313" key="2">
    <source>
        <dbReference type="EMBL" id="TMQ77776.1"/>
    </source>
</evidence>
<organism evidence="2 3">
    <name type="scientific">Candidatus Accumulibacter phosphatis</name>
    <dbReference type="NCBI Taxonomy" id="327160"/>
    <lineage>
        <taxon>Bacteria</taxon>
        <taxon>Pseudomonadati</taxon>
        <taxon>Pseudomonadota</taxon>
        <taxon>Betaproteobacteria</taxon>
        <taxon>Candidatus Accumulibacter</taxon>
    </lineage>
</organism>
<gene>
    <name evidence="2" type="ORF">ACCUM_2723</name>
</gene>
<evidence type="ECO:0000313" key="3">
    <source>
        <dbReference type="Proteomes" id="UP000306324"/>
    </source>
</evidence>
<proteinExistence type="predicted"/>
<comment type="caution">
    <text evidence="2">The sequence shown here is derived from an EMBL/GenBank/DDBJ whole genome shotgun (WGS) entry which is preliminary data.</text>
</comment>
<protein>
    <submittedName>
        <fullName evidence="2">Poly(3-hydroxyalkanoate) depolymerase</fullName>
    </submittedName>
</protein>
<name>A0A5S4EQP0_9PROT</name>
<dbReference type="PANTHER" id="PTHR43433">
    <property type="entry name" value="HYDROLASE, ALPHA/BETA FOLD FAMILY PROTEIN"/>
    <property type="match status" value="1"/>
</dbReference>
<dbReference type="AlphaFoldDB" id="A0A5S4EQP0"/>
<dbReference type="PANTHER" id="PTHR43433:SF5">
    <property type="entry name" value="AB HYDROLASE-1 DOMAIN-CONTAINING PROTEIN"/>
    <property type="match status" value="1"/>
</dbReference>
<dbReference type="InterPro" id="IPR029058">
    <property type="entry name" value="AB_hydrolase_fold"/>
</dbReference>
<dbReference type="InterPro" id="IPR050471">
    <property type="entry name" value="AB_hydrolase"/>
</dbReference>
<accession>A0A5S4EQP0</accession>
<keyword evidence="3" id="KW-1185">Reference proteome</keyword>
<evidence type="ECO:0000259" key="1">
    <source>
        <dbReference type="Pfam" id="PF00561"/>
    </source>
</evidence>
<feature type="domain" description="AB hydrolase-1" evidence="1">
    <location>
        <begin position="48"/>
        <end position="269"/>
    </location>
</feature>
<dbReference type="PRINTS" id="PR00111">
    <property type="entry name" value="ABHYDROLASE"/>
</dbReference>
<dbReference type="InterPro" id="IPR011942">
    <property type="entry name" value="PHA_depoly_arom"/>
</dbReference>
<dbReference type="InterPro" id="IPR000073">
    <property type="entry name" value="AB_hydrolase_1"/>
</dbReference>
<sequence length="302" mass="32858">MVGNLQSRRRQFGVAFGKGLTMKIRMVDVGKQRIRVAVWPSDRQGGTPLLLINGIGGSIEVLRPFAEQLPDTEVIAFDAPGTGASATPVMPLRMGGFAKLVAGMLTQLGYGQVDVLGVSWGGALAQQFAHSFPGRCRRLILAATSTGMFAVPGDLRALWKLMSSSRFNDAESIVKHAGTIYGGVFRKNPEYARQHMSEIVPPHTLGYLGQMYAIWGWTSVHWLFTVKQPTLIMVGSDDPLVPAVNGKIMKALIPNAELVELDCGHLFLVTQAEMAVPIIRRFLDEHRGTAAQPALLPVAYPR</sequence>
<dbReference type="Proteomes" id="UP000306324">
    <property type="component" value="Unassembled WGS sequence"/>
</dbReference>
<dbReference type="Gene3D" id="3.40.50.1820">
    <property type="entry name" value="alpha/beta hydrolase"/>
    <property type="match status" value="1"/>
</dbReference>
<dbReference type="SUPFAM" id="SSF53474">
    <property type="entry name" value="alpha/beta-Hydrolases"/>
    <property type="match status" value="1"/>
</dbReference>